<proteinExistence type="predicted"/>
<dbReference type="SUPFAM" id="SSF48019">
    <property type="entry name" value="post-AAA+ oligomerization domain-like"/>
    <property type="match status" value="1"/>
</dbReference>
<evidence type="ECO:0000313" key="2">
    <source>
        <dbReference type="EMBL" id="PIQ68609.1"/>
    </source>
</evidence>
<dbReference type="InterPro" id="IPR008921">
    <property type="entry name" value="DNA_pol3_clamp-load_cplx_C"/>
</dbReference>
<dbReference type="Gene3D" id="1.20.272.10">
    <property type="match status" value="1"/>
</dbReference>
<dbReference type="Pfam" id="PF21694">
    <property type="entry name" value="DNA_pol3_delta_C"/>
    <property type="match status" value="1"/>
</dbReference>
<evidence type="ECO:0000313" key="3">
    <source>
        <dbReference type="Proteomes" id="UP000229342"/>
    </source>
</evidence>
<feature type="domain" description="DNA polymerase III delta subunit-like C-terminal" evidence="1">
    <location>
        <begin position="128"/>
        <end position="237"/>
    </location>
</feature>
<dbReference type="GO" id="GO:0006260">
    <property type="term" value="P:DNA replication"/>
    <property type="evidence" value="ECO:0007669"/>
    <property type="project" value="InterPro"/>
</dbReference>
<organism evidence="2 3">
    <name type="scientific">Candidatus Taylorbacteria bacterium CG11_big_fil_rev_8_21_14_0_20_46_11</name>
    <dbReference type="NCBI Taxonomy" id="1975025"/>
    <lineage>
        <taxon>Bacteria</taxon>
        <taxon>Candidatus Tayloriibacteriota</taxon>
    </lineage>
</organism>
<dbReference type="EMBL" id="PCVG01000041">
    <property type="protein sequence ID" value="PIQ68609.1"/>
    <property type="molecule type" value="Genomic_DNA"/>
</dbReference>
<protein>
    <recommendedName>
        <fullName evidence="1">DNA polymerase III delta subunit-like C-terminal domain-containing protein</fullName>
    </recommendedName>
</protein>
<accession>A0A2H0KBJ5</accession>
<comment type="caution">
    <text evidence="2">The sequence shown here is derived from an EMBL/GenBank/DDBJ whole genome shotgun (WGS) entry which is preliminary data.</text>
</comment>
<name>A0A2H0KBJ5_9BACT</name>
<dbReference type="InterPro" id="IPR048466">
    <property type="entry name" value="DNA_pol3_delta-like_C"/>
</dbReference>
<dbReference type="AlphaFoldDB" id="A0A2H0KBJ5"/>
<evidence type="ECO:0000259" key="1">
    <source>
        <dbReference type="Pfam" id="PF21694"/>
    </source>
</evidence>
<dbReference type="GO" id="GO:0003677">
    <property type="term" value="F:DNA binding"/>
    <property type="evidence" value="ECO:0007669"/>
    <property type="project" value="InterPro"/>
</dbReference>
<reference evidence="2 3" key="1">
    <citation type="submission" date="2017-09" db="EMBL/GenBank/DDBJ databases">
        <title>Depth-based differentiation of microbial function through sediment-hosted aquifers and enrichment of novel symbionts in the deep terrestrial subsurface.</title>
        <authorList>
            <person name="Probst A.J."/>
            <person name="Ladd B."/>
            <person name="Jarett J.K."/>
            <person name="Geller-Mcgrath D.E."/>
            <person name="Sieber C.M."/>
            <person name="Emerson J.B."/>
            <person name="Anantharaman K."/>
            <person name="Thomas B.C."/>
            <person name="Malmstrom R."/>
            <person name="Stieglmeier M."/>
            <person name="Klingl A."/>
            <person name="Woyke T."/>
            <person name="Ryan C.M."/>
            <person name="Banfield J.F."/>
        </authorList>
    </citation>
    <scope>NUCLEOTIDE SEQUENCE [LARGE SCALE GENOMIC DNA]</scope>
    <source>
        <strain evidence="2">CG11_big_fil_rev_8_21_14_0_20_46_11</strain>
    </source>
</reference>
<gene>
    <name evidence="2" type="ORF">COV91_03215</name>
</gene>
<dbReference type="Proteomes" id="UP000229342">
    <property type="component" value="Unassembled WGS sequence"/>
</dbReference>
<sequence length="238" mass="27086">MLYFFHGTDKDTARAKAQGLIDALQKKKPDAELFRIDAENWNEAKLQELTAGQGLFNNSYIIYTVSLFEDKEIKASFLEHLDMIVESPNVFISLETNVDKKTLTAVTKQAQKVHVFEKKEEDIKPSFNIFALSDALGRRDRKKLWVLFRKAVDGGAVPEEVHGILFWQIKSMLLASTAKTVGEAGVAPFVFTKAKSFAKNYEEKELKTISSQLVRMYHDAHRGVHDFEVALERFVLTL</sequence>